<organism evidence="1">
    <name type="scientific">marine sediment metagenome</name>
    <dbReference type="NCBI Taxonomy" id="412755"/>
    <lineage>
        <taxon>unclassified sequences</taxon>
        <taxon>metagenomes</taxon>
        <taxon>ecological metagenomes</taxon>
    </lineage>
</organism>
<name>A0A0F8YMY4_9ZZZZ</name>
<sequence>LDVETAPIRMERLLNAYDNIGLQLPGVVRPIYTSRWKWSIAFGARKWPHATESPLLEARYWFNSGFAPVVPPSLEWMWLPFGGWTERAMLQYAGTVPTINVGVDRCVYNQERMRFSGGTPPAPQGELTMSEYTELKALINEANAYTRRVHDAIVSRLAALERRVDGTPSPAPQPPAPGPRLEYVIVKRGDLAGNWFSSFTALLQLNPDFKTLAYRSDGSIMRRFSSRDWGDIYPPERLRVK</sequence>
<dbReference type="EMBL" id="LAZR01052511">
    <property type="protein sequence ID" value="KKK82783.1"/>
    <property type="molecule type" value="Genomic_DNA"/>
</dbReference>
<reference evidence="1" key="1">
    <citation type="journal article" date="2015" name="Nature">
        <title>Complex archaea that bridge the gap between prokaryotes and eukaryotes.</title>
        <authorList>
            <person name="Spang A."/>
            <person name="Saw J.H."/>
            <person name="Jorgensen S.L."/>
            <person name="Zaremba-Niedzwiedzka K."/>
            <person name="Martijn J."/>
            <person name="Lind A.E."/>
            <person name="van Eijk R."/>
            <person name="Schleper C."/>
            <person name="Guy L."/>
            <person name="Ettema T.J."/>
        </authorList>
    </citation>
    <scope>NUCLEOTIDE SEQUENCE</scope>
</reference>
<comment type="caution">
    <text evidence="1">The sequence shown here is derived from an EMBL/GenBank/DDBJ whole genome shotgun (WGS) entry which is preliminary data.</text>
</comment>
<gene>
    <name evidence="1" type="ORF">LCGC14_2799960</name>
</gene>
<dbReference type="AlphaFoldDB" id="A0A0F8YMY4"/>
<feature type="non-terminal residue" evidence="1">
    <location>
        <position position="1"/>
    </location>
</feature>
<evidence type="ECO:0000313" key="1">
    <source>
        <dbReference type="EMBL" id="KKK82783.1"/>
    </source>
</evidence>
<accession>A0A0F8YMY4</accession>
<protein>
    <submittedName>
        <fullName evidence="1">Uncharacterized protein</fullName>
    </submittedName>
</protein>
<proteinExistence type="predicted"/>